<dbReference type="EMBL" id="WNDP01000005">
    <property type="protein sequence ID" value="KAF1027916.1"/>
    <property type="molecule type" value="Genomic_DNA"/>
</dbReference>
<gene>
    <name evidence="3" type="ORF">GAK29_00392</name>
</gene>
<dbReference type="GO" id="GO:0016787">
    <property type="term" value="F:hydrolase activity"/>
    <property type="evidence" value="ECO:0007669"/>
    <property type="project" value="UniProtKB-KW"/>
</dbReference>
<dbReference type="Pfam" id="PF00561">
    <property type="entry name" value="Abhydrolase_1"/>
    <property type="match status" value="1"/>
</dbReference>
<proteinExistence type="predicted"/>
<evidence type="ECO:0000313" key="4">
    <source>
        <dbReference type="Proteomes" id="UP000490535"/>
    </source>
</evidence>
<dbReference type="Gene3D" id="3.40.50.1820">
    <property type="entry name" value="alpha/beta hydrolase"/>
    <property type="match status" value="1"/>
</dbReference>
<dbReference type="AlphaFoldDB" id="A0A833UXG3"/>
<sequence>MSTFALANHSLQQFQHHYISIHGKKLHYVTTGTGPAVLLISGWPQTWYAWRHVMTALANNGYQAIAVDPPGTGYSVPLDGSYDTGRIATILSDFMLALGHRQYSVIGHDIGMWVAYALASDFPESVKRLAVTEAVIPGLAPAPPIFVKAEENIFLWHFMFNQIHDLPEALITGREALYLNYIFDQWSWHRDKVATEIYIEAYQVAGRLTAGFNYYRSIPETIRQNKVRENKRLNMPVLAIGAEHATHDAPYETMKKVCNQLSSAIVDDCGHFIMEEQPEAFCSLILNFLQQD</sequence>
<dbReference type="Proteomes" id="UP000490535">
    <property type="component" value="Unassembled WGS sequence"/>
</dbReference>
<protein>
    <submittedName>
        <fullName evidence="3">Soluble epoxide hydrolase</fullName>
    </submittedName>
</protein>
<feature type="domain" description="AB hydrolase-1" evidence="2">
    <location>
        <begin position="35"/>
        <end position="277"/>
    </location>
</feature>
<dbReference type="InterPro" id="IPR000073">
    <property type="entry name" value="AB_hydrolase_1"/>
</dbReference>
<dbReference type="InterPro" id="IPR000639">
    <property type="entry name" value="Epox_hydrolase-like"/>
</dbReference>
<organism evidence="3 4">
    <name type="scientific">Acinetobacter bereziniae</name>
    <name type="common">Acinetobacter genomosp. 10</name>
    <dbReference type="NCBI Taxonomy" id="106648"/>
    <lineage>
        <taxon>Bacteria</taxon>
        <taxon>Pseudomonadati</taxon>
        <taxon>Pseudomonadota</taxon>
        <taxon>Gammaproteobacteria</taxon>
        <taxon>Moraxellales</taxon>
        <taxon>Moraxellaceae</taxon>
        <taxon>Acinetobacter</taxon>
    </lineage>
</organism>
<dbReference type="PANTHER" id="PTHR43329">
    <property type="entry name" value="EPOXIDE HYDROLASE"/>
    <property type="match status" value="1"/>
</dbReference>
<name>A0A833UXG3_ACIBZ</name>
<dbReference type="SUPFAM" id="SSF53474">
    <property type="entry name" value="alpha/beta-Hydrolases"/>
    <property type="match status" value="1"/>
</dbReference>
<keyword evidence="1 3" id="KW-0378">Hydrolase</keyword>
<accession>A0A833UXG3</accession>
<dbReference type="PRINTS" id="PR00412">
    <property type="entry name" value="EPOXHYDRLASE"/>
</dbReference>
<evidence type="ECO:0000259" key="2">
    <source>
        <dbReference type="Pfam" id="PF00561"/>
    </source>
</evidence>
<reference evidence="4" key="1">
    <citation type="journal article" date="2020" name="MBio">
        <title>Horizontal gene transfer to a defensive symbiont with a reduced genome amongst a multipartite beetle microbiome.</title>
        <authorList>
            <person name="Waterworth S.C."/>
            <person name="Florez L.V."/>
            <person name="Rees E.R."/>
            <person name="Hertweck C."/>
            <person name="Kaltenpoth M."/>
            <person name="Kwan J.C."/>
        </authorList>
    </citation>
    <scope>NUCLEOTIDE SEQUENCE [LARGE SCALE GENOMIC DNA]</scope>
</reference>
<evidence type="ECO:0000256" key="1">
    <source>
        <dbReference type="ARBA" id="ARBA00022801"/>
    </source>
</evidence>
<comment type="caution">
    <text evidence="3">The sequence shown here is derived from an EMBL/GenBank/DDBJ whole genome shotgun (WGS) entry which is preliminary data.</text>
</comment>
<evidence type="ECO:0000313" key="3">
    <source>
        <dbReference type="EMBL" id="KAF1027916.1"/>
    </source>
</evidence>
<dbReference type="InterPro" id="IPR029058">
    <property type="entry name" value="AB_hydrolase_fold"/>
</dbReference>